<dbReference type="GO" id="GO:0009055">
    <property type="term" value="F:electron transfer activity"/>
    <property type="evidence" value="ECO:0007669"/>
    <property type="project" value="InterPro"/>
</dbReference>
<feature type="signal peptide" evidence="4">
    <location>
        <begin position="1"/>
        <end position="22"/>
    </location>
</feature>
<evidence type="ECO:0000256" key="3">
    <source>
        <dbReference type="ARBA" id="ARBA00022643"/>
    </source>
</evidence>
<feature type="chain" id="PRO_5026089057" evidence="4">
    <location>
        <begin position="23"/>
        <end position="183"/>
    </location>
</feature>
<dbReference type="InterPro" id="IPR001226">
    <property type="entry name" value="Flavodoxin_CS"/>
</dbReference>
<dbReference type="InterPro" id="IPR008254">
    <property type="entry name" value="Flavodoxin/NO_synth"/>
</dbReference>
<comment type="cofactor">
    <cofactor evidence="1">
        <name>FMN</name>
        <dbReference type="ChEBI" id="CHEBI:58210"/>
    </cofactor>
</comment>
<evidence type="ECO:0000256" key="4">
    <source>
        <dbReference type="SAM" id="SignalP"/>
    </source>
</evidence>
<dbReference type="PROSITE" id="PS50902">
    <property type="entry name" value="FLAVODOXIN_LIKE"/>
    <property type="match status" value="1"/>
</dbReference>
<organism evidence="6 7">
    <name type="scientific">Sutterella seckii</name>
    <dbReference type="NCBI Taxonomy" id="1944635"/>
    <lineage>
        <taxon>Bacteria</taxon>
        <taxon>Pseudomonadati</taxon>
        <taxon>Pseudomonadota</taxon>
        <taxon>Betaproteobacteria</taxon>
        <taxon>Burkholderiales</taxon>
        <taxon>Sutterellaceae</taxon>
        <taxon>Sutterella</taxon>
    </lineage>
</organism>
<dbReference type="Proteomes" id="UP000430564">
    <property type="component" value="Unassembled WGS sequence"/>
</dbReference>
<feature type="domain" description="Flavodoxin-like" evidence="5">
    <location>
        <begin position="29"/>
        <end position="183"/>
    </location>
</feature>
<name>A0A6I1EJX7_9BURK</name>
<gene>
    <name evidence="6" type="ORF">GBM95_06120</name>
</gene>
<dbReference type="SUPFAM" id="SSF52218">
    <property type="entry name" value="Flavoproteins"/>
    <property type="match status" value="1"/>
</dbReference>
<reference evidence="6 7" key="1">
    <citation type="submission" date="2019-10" db="EMBL/GenBank/DDBJ databases">
        <title>Genome diversity of Sutterella seckii.</title>
        <authorList>
            <person name="Chaplin A.V."/>
            <person name="Sokolova S.R."/>
            <person name="Mosin K.A."/>
            <person name="Ivanova E.L."/>
            <person name="Kochetkova T.O."/>
            <person name="Goltsov A.Y."/>
            <person name="Trofimov D.Y."/>
            <person name="Efimov B.A."/>
        </authorList>
    </citation>
    <scope>NUCLEOTIDE SEQUENCE [LARGE SCALE GENOMIC DNA]</scope>
    <source>
        <strain evidence="6 7">ASD393</strain>
    </source>
</reference>
<dbReference type="PROSITE" id="PS00201">
    <property type="entry name" value="FLAVODOXIN"/>
    <property type="match status" value="1"/>
</dbReference>
<evidence type="ECO:0000256" key="1">
    <source>
        <dbReference type="ARBA" id="ARBA00001917"/>
    </source>
</evidence>
<keyword evidence="2" id="KW-0285">Flavoprotein</keyword>
<keyword evidence="3" id="KW-0288">FMN</keyword>
<evidence type="ECO:0000256" key="2">
    <source>
        <dbReference type="ARBA" id="ARBA00022630"/>
    </source>
</evidence>
<accession>A0A6I1EJX7</accession>
<protein>
    <submittedName>
        <fullName evidence="6">Flavodoxin</fullName>
    </submittedName>
</protein>
<sequence length="183" mass="20547">MITRRNLCSIALAGLFPLAVSAADKKPRIAVVYVSRTGHTRSVAEAVRSMTGADLFHIETVEPYPDEYRATTEVVKEEIEKNVKRPIKPLGINLDQYDVVILGTPTWWHRPAQPLKTWMETVDLTKKFVLTMSTHGGGGLMEVRSEFESLLPGVKLGTHFLSYGGVSRTDPDVRDWLRENKLL</sequence>
<dbReference type="InterPro" id="IPR029039">
    <property type="entry name" value="Flavoprotein-like_sf"/>
</dbReference>
<evidence type="ECO:0000259" key="5">
    <source>
        <dbReference type="PROSITE" id="PS50902"/>
    </source>
</evidence>
<evidence type="ECO:0000313" key="6">
    <source>
        <dbReference type="EMBL" id="KAB7660313.1"/>
    </source>
</evidence>
<dbReference type="Gene3D" id="3.40.50.360">
    <property type="match status" value="1"/>
</dbReference>
<dbReference type="OrthoDB" id="9806505at2"/>
<evidence type="ECO:0000313" key="7">
    <source>
        <dbReference type="Proteomes" id="UP000430564"/>
    </source>
</evidence>
<dbReference type="PANTHER" id="PTHR39201">
    <property type="entry name" value="EXPORTED PROTEIN-RELATED"/>
    <property type="match status" value="1"/>
</dbReference>
<dbReference type="RefSeq" id="WP_152158287.1">
    <property type="nucleotide sequence ID" value="NZ_WEHX01000032.1"/>
</dbReference>
<dbReference type="GO" id="GO:0010181">
    <property type="term" value="F:FMN binding"/>
    <property type="evidence" value="ECO:0007669"/>
    <property type="project" value="InterPro"/>
</dbReference>
<keyword evidence="4" id="KW-0732">Signal</keyword>
<proteinExistence type="predicted"/>
<dbReference type="PANTHER" id="PTHR39201:SF1">
    <property type="entry name" value="FLAVODOXIN-LIKE DOMAIN-CONTAINING PROTEIN"/>
    <property type="match status" value="1"/>
</dbReference>
<dbReference type="AlphaFoldDB" id="A0A6I1EJX7"/>
<dbReference type="EMBL" id="WEHX01000032">
    <property type="protein sequence ID" value="KAB7660313.1"/>
    <property type="molecule type" value="Genomic_DNA"/>
</dbReference>
<dbReference type="Pfam" id="PF12682">
    <property type="entry name" value="Flavodoxin_4"/>
    <property type="match status" value="1"/>
</dbReference>
<comment type="caution">
    <text evidence="6">The sequence shown here is derived from an EMBL/GenBank/DDBJ whole genome shotgun (WGS) entry which is preliminary data.</text>
</comment>